<protein>
    <submittedName>
        <fullName evidence="3">Secreted protein</fullName>
    </submittedName>
</protein>
<organism evidence="3">
    <name type="scientific">Schistocephalus solidus</name>
    <name type="common">Tapeworm</name>
    <dbReference type="NCBI Taxonomy" id="70667"/>
    <lineage>
        <taxon>Eukaryota</taxon>
        <taxon>Metazoa</taxon>
        <taxon>Spiralia</taxon>
        <taxon>Lophotrochozoa</taxon>
        <taxon>Platyhelminthes</taxon>
        <taxon>Cestoda</taxon>
        <taxon>Eucestoda</taxon>
        <taxon>Diphyllobothriidea</taxon>
        <taxon>Diphyllobothriidae</taxon>
        <taxon>Schistocephalus</taxon>
    </lineage>
</organism>
<accession>A0A183SN04</accession>
<keyword evidence="2" id="KW-1185">Reference proteome</keyword>
<sequence>MWRSASAVSAAIADSSCLRLPNLAYSCLANFLSHLLDSRLAPRALSFCPPYPPGRFPAGDARVLALASRELVANHTASVH</sequence>
<dbReference type="Proteomes" id="UP000275846">
    <property type="component" value="Unassembled WGS sequence"/>
</dbReference>
<dbReference type="WBParaSite" id="SSLN_0000578101-mRNA-1">
    <property type="protein sequence ID" value="SSLN_0000578101-mRNA-1"/>
    <property type="gene ID" value="SSLN_0000578101"/>
</dbReference>
<evidence type="ECO:0000313" key="2">
    <source>
        <dbReference type="Proteomes" id="UP000275846"/>
    </source>
</evidence>
<evidence type="ECO:0000313" key="1">
    <source>
        <dbReference type="EMBL" id="VDL91987.1"/>
    </source>
</evidence>
<dbReference type="EMBL" id="UYSU01033320">
    <property type="protein sequence ID" value="VDL91987.1"/>
    <property type="molecule type" value="Genomic_DNA"/>
</dbReference>
<gene>
    <name evidence="1" type="ORF">SSLN_LOCUS5602</name>
</gene>
<evidence type="ECO:0000313" key="3">
    <source>
        <dbReference type="WBParaSite" id="SSLN_0000578101-mRNA-1"/>
    </source>
</evidence>
<name>A0A183SN04_SCHSO</name>
<dbReference type="AlphaFoldDB" id="A0A183SN04"/>
<reference evidence="1 2" key="2">
    <citation type="submission" date="2018-11" db="EMBL/GenBank/DDBJ databases">
        <authorList>
            <consortium name="Pathogen Informatics"/>
        </authorList>
    </citation>
    <scope>NUCLEOTIDE SEQUENCE [LARGE SCALE GENOMIC DNA]</scope>
    <source>
        <strain evidence="1 2">NST_G2</strain>
    </source>
</reference>
<reference evidence="3" key="1">
    <citation type="submission" date="2016-06" db="UniProtKB">
        <authorList>
            <consortium name="WormBaseParasite"/>
        </authorList>
    </citation>
    <scope>IDENTIFICATION</scope>
</reference>
<proteinExistence type="predicted"/>